<gene>
    <name evidence="2" type="ORF">B0A55_06134</name>
</gene>
<dbReference type="PANTHER" id="PTHR13608:SF3">
    <property type="entry name" value="ARMADILLO-LIKE HELICAL DOMAIN-CONTAINING PROTEIN 3"/>
    <property type="match status" value="1"/>
</dbReference>
<comment type="caution">
    <text evidence="2">The sequence shown here is derived from an EMBL/GenBank/DDBJ whole genome shotgun (WGS) entry which is preliminary data.</text>
</comment>
<feature type="non-terminal residue" evidence="2">
    <location>
        <position position="273"/>
    </location>
</feature>
<dbReference type="InterPro" id="IPR039868">
    <property type="entry name" value="ARMD3-like"/>
</dbReference>
<proteinExistence type="predicted"/>
<evidence type="ECO:0000313" key="3">
    <source>
        <dbReference type="Proteomes" id="UP000309340"/>
    </source>
</evidence>
<protein>
    <submittedName>
        <fullName evidence="2">Uncharacterized protein</fullName>
    </submittedName>
</protein>
<dbReference type="GO" id="GO:0005829">
    <property type="term" value="C:cytosol"/>
    <property type="evidence" value="ECO:0007669"/>
    <property type="project" value="TreeGrafter"/>
</dbReference>
<name>A0A4U0XJ87_9PEZI</name>
<reference evidence="2 3" key="1">
    <citation type="submission" date="2017-03" db="EMBL/GenBank/DDBJ databases">
        <title>Genomes of endolithic fungi from Antarctica.</title>
        <authorList>
            <person name="Coleine C."/>
            <person name="Masonjones S."/>
            <person name="Stajich J.E."/>
        </authorList>
    </citation>
    <scope>NUCLEOTIDE SEQUENCE [LARGE SCALE GENOMIC DNA]</scope>
    <source>
        <strain evidence="2 3">CCFEE 5184</strain>
    </source>
</reference>
<organism evidence="2 3">
    <name type="scientific">Friedmanniomyces simplex</name>
    <dbReference type="NCBI Taxonomy" id="329884"/>
    <lineage>
        <taxon>Eukaryota</taxon>
        <taxon>Fungi</taxon>
        <taxon>Dikarya</taxon>
        <taxon>Ascomycota</taxon>
        <taxon>Pezizomycotina</taxon>
        <taxon>Dothideomycetes</taxon>
        <taxon>Dothideomycetidae</taxon>
        <taxon>Mycosphaerellales</taxon>
        <taxon>Teratosphaeriaceae</taxon>
        <taxon>Friedmanniomyces</taxon>
    </lineage>
</organism>
<keyword evidence="3" id="KW-1185">Reference proteome</keyword>
<evidence type="ECO:0000256" key="1">
    <source>
        <dbReference type="SAM" id="MobiDB-lite"/>
    </source>
</evidence>
<dbReference type="Proteomes" id="UP000309340">
    <property type="component" value="Unassembled WGS sequence"/>
</dbReference>
<dbReference type="PANTHER" id="PTHR13608">
    <property type="entry name" value="ARMADILLO-LIKE HELICAL DOMAIN-CONTAINING PROTEIN 3"/>
    <property type="match status" value="1"/>
</dbReference>
<dbReference type="AlphaFoldDB" id="A0A4U0XJ87"/>
<evidence type="ECO:0000313" key="2">
    <source>
        <dbReference type="EMBL" id="TKA77244.1"/>
    </source>
</evidence>
<feature type="region of interest" description="Disordered" evidence="1">
    <location>
        <begin position="15"/>
        <end position="35"/>
    </location>
</feature>
<dbReference type="EMBL" id="NAJQ01000142">
    <property type="protein sequence ID" value="TKA77244.1"/>
    <property type="molecule type" value="Genomic_DNA"/>
</dbReference>
<sequence>MPEWRDNRLSFVASIKPSPNADGPKMPMHSSPLTQQARPDVFEPKVVGLYRRLFTDVHDDDIPAGFWAELFLLRPDQPRLRDVLGHADPGLLLQLQHHSHQLLIQSIAALKLGQAPADEHALDTLTVFFAVVLAKRYSNPSSDIIEVVAGLNNVDAIFSELVASLDNVIRKDDRDVALRLKAVRTAISVVSGGYQTALVSYFVNRDFFPAIMRLVQQLEDPLQASDPLLLAGLLANHGKFEAHNPYRIRFADFVNDEVMGKVAESMGQTCSLL</sequence>
<accession>A0A4U0XJ87</accession>
<dbReference type="OrthoDB" id="2012278at2759"/>